<sequence>MATQPVSIRAIDNITLDAVVSEGHTSTLRISDNPIESGADIADHATLEPRSLAITGVVVDYEPQEGRAASSSLAGVRPAPGFLDSIPLPAAVNTTSPAAQSYAARALTSFREGRTSQAAAPGAGLGTRPQREIAPWMTGGQVTNNADSSGTGDRLQRVYDSLLALQKSGKTVTITTGLRRYDNMLLQMVAATQDQDGSAQISINAREIFIVKSRTVSGVRVAGTSQSGRAGSQAADKADRGKTQPQESSDTSLLGKIKGAVGGDD</sequence>
<dbReference type="AlphaFoldDB" id="A0A484P452"/>
<dbReference type="EMBL" id="CAADHZ010000027">
    <property type="protein sequence ID" value="VFR36809.1"/>
    <property type="molecule type" value="Genomic_DNA"/>
</dbReference>
<organism evidence="3">
    <name type="scientific">plant metagenome</name>
    <dbReference type="NCBI Taxonomy" id="1297885"/>
    <lineage>
        <taxon>unclassified sequences</taxon>
        <taxon>metagenomes</taxon>
        <taxon>organismal metagenomes</taxon>
    </lineage>
</organism>
<proteinExistence type="predicted"/>
<feature type="domain" description="Dit-like phage tail protein N-terminal" evidence="2">
    <location>
        <begin position="136"/>
        <end position="217"/>
    </location>
</feature>
<evidence type="ECO:0000256" key="1">
    <source>
        <dbReference type="SAM" id="MobiDB-lite"/>
    </source>
</evidence>
<gene>
    <name evidence="4" type="ORF">ANDO1_1701</name>
    <name evidence="3" type="ORF">ANDO2_1608</name>
</gene>
<dbReference type="EMBL" id="CAADIB010000003">
    <property type="protein sequence ID" value="VFR20206.1"/>
    <property type="molecule type" value="Genomic_DNA"/>
</dbReference>
<evidence type="ECO:0000313" key="3">
    <source>
        <dbReference type="EMBL" id="VFR20206.1"/>
    </source>
</evidence>
<accession>A0A484P452</accession>
<feature type="region of interest" description="Disordered" evidence="1">
    <location>
        <begin position="220"/>
        <end position="265"/>
    </location>
</feature>
<name>A0A484P452_9ZZZZ</name>
<feature type="compositionally biased region" description="Polar residues" evidence="1">
    <location>
        <begin position="243"/>
        <end position="252"/>
    </location>
</feature>
<dbReference type="Pfam" id="PF21821">
    <property type="entry name" value="Dit_like"/>
    <property type="match status" value="2"/>
</dbReference>
<dbReference type="InterPro" id="IPR048494">
    <property type="entry name" value="Dit-like_N"/>
</dbReference>
<evidence type="ECO:0000259" key="2">
    <source>
        <dbReference type="Pfam" id="PF21821"/>
    </source>
</evidence>
<feature type="domain" description="Dit-like phage tail protein N-terminal" evidence="2">
    <location>
        <begin position="16"/>
        <end position="66"/>
    </location>
</feature>
<reference evidence="3" key="1">
    <citation type="submission" date="2019-03" db="EMBL/GenBank/DDBJ databases">
        <authorList>
            <person name="Danneels B."/>
        </authorList>
    </citation>
    <scope>NUCLEOTIDE SEQUENCE</scope>
</reference>
<evidence type="ECO:0000313" key="4">
    <source>
        <dbReference type="EMBL" id="VFR36809.1"/>
    </source>
</evidence>
<protein>
    <submittedName>
        <fullName evidence="3">Phage-related protein</fullName>
    </submittedName>
</protein>